<sequence length="107" mass="12181">RSRQIDLALRPPIDQFALLDFHKYQMIADVGYEYANPLVEDWLRSAPAGQAVARIAKQSKELGGRHYHGRVQSANKQHSIAVLRRAAARRARSIIRRYTPSEGDDEL</sequence>
<name>A0A7J6SLM5_PEROL</name>
<evidence type="ECO:0000313" key="1">
    <source>
        <dbReference type="EMBL" id="KAF4733713.1"/>
    </source>
</evidence>
<feature type="non-terminal residue" evidence="1">
    <location>
        <position position="107"/>
    </location>
</feature>
<dbReference type="Proteomes" id="UP000553632">
    <property type="component" value="Unassembled WGS sequence"/>
</dbReference>
<organism evidence="1 2">
    <name type="scientific">Perkinsus olseni</name>
    <name type="common">Perkinsus atlanticus</name>
    <dbReference type="NCBI Taxonomy" id="32597"/>
    <lineage>
        <taxon>Eukaryota</taxon>
        <taxon>Sar</taxon>
        <taxon>Alveolata</taxon>
        <taxon>Perkinsozoa</taxon>
        <taxon>Perkinsea</taxon>
        <taxon>Perkinsida</taxon>
        <taxon>Perkinsidae</taxon>
        <taxon>Perkinsus</taxon>
    </lineage>
</organism>
<keyword evidence="2" id="KW-1185">Reference proteome</keyword>
<dbReference type="AlphaFoldDB" id="A0A7J6SLM5"/>
<accession>A0A7J6SLM5</accession>
<gene>
    <name evidence="1" type="primary">PNPLA6_2</name>
    <name evidence="1" type="ORF">FOZ63_005769</name>
</gene>
<protein>
    <submittedName>
        <fullName evidence="1">Neuropathy target esterase</fullName>
    </submittedName>
</protein>
<comment type="caution">
    <text evidence="1">The sequence shown here is derived from an EMBL/GenBank/DDBJ whole genome shotgun (WGS) entry which is preliminary data.</text>
</comment>
<dbReference type="EMBL" id="JABANO010017320">
    <property type="protein sequence ID" value="KAF4733713.1"/>
    <property type="molecule type" value="Genomic_DNA"/>
</dbReference>
<evidence type="ECO:0000313" key="2">
    <source>
        <dbReference type="Proteomes" id="UP000553632"/>
    </source>
</evidence>
<reference evidence="1 2" key="1">
    <citation type="submission" date="2020-04" db="EMBL/GenBank/DDBJ databases">
        <title>Perkinsus olseni comparative genomics.</title>
        <authorList>
            <person name="Bogema D.R."/>
        </authorList>
    </citation>
    <scope>NUCLEOTIDE SEQUENCE [LARGE SCALE GENOMIC DNA]</scope>
    <source>
        <strain evidence="1 2">ATCC PRA-207</strain>
    </source>
</reference>
<proteinExistence type="predicted"/>